<protein>
    <recommendedName>
        <fullName evidence="2">Dienelactone hydrolase domain-containing protein</fullName>
    </recommendedName>
</protein>
<dbReference type="PANTHER" id="PTHR22946">
    <property type="entry name" value="DIENELACTONE HYDROLASE DOMAIN-CONTAINING PROTEIN-RELATED"/>
    <property type="match status" value="1"/>
</dbReference>
<proteinExistence type="predicted"/>
<reference evidence="3" key="1">
    <citation type="submission" date="2021-02" db="EMBL/GenBank/DDBJ databases">
        <authorList>
            <person name="Nowell W R."/>
        </authorList>
    </citation>
    <scope>NUCLEOTIDE SEQUENCE</scope>
</reference>
<gene>
    <name evidence="3" type="ORF">EDS130_LOCUS5597</name>
    <name evidence="4" type="ORF">XAT740_LOCUS28215</name>
</gene>
<accession>A0A813TMG3</accession>
<organism evidence="3 6">
    <name type="scientific">Adineta ricciae</name>
    <name type="common">Rotifer</name>
    <dbReference type="NCBI Taxonomy" id="249248"/>
    <lineage>
        <taxon>Eukaryota</taxon>
        <taxon>Metazoa</taxon>
        <taxon>Spiralia</taxon>
        <taxon>Gnathifera</taxon>
        <taxon>Rotifera</taxon>
        <taxon>Eurotatoria</taxon>
        <taxon>Bdelloidea</taxon>
        <taxon>Adinetida</taxon>
        <taxon>Adinetidae</taxon>
        <taxon>Adineta</taxon>
    </lineage>
</organism>
<dbReference type="AlphaFoldDB" id="A0A813TMG3"/>
<name>A0A813TMG3_ADIRI</name>
<dbReference type="EMBL" id="CAJNOJ010000015">
    <property type="protein sequence ID" value="CAF0815897.1"/>
    <property type="molecule type" value="Genomic_DNA"/>
</dbReference>
<evidence type="ECO:0000313" key="6">
    <source>
        <dbReference type="Proteomes" id="UP000663852"/>
    </source>
</evidence>
<dbReference type="InterPro" id="IPR050261">
    <property type="entry name" value="FrsA_esterase"/>
</dbReference>
<dbReference type="InterPro" id="IPR002925">
    <property type="entry name" value="Dienelactn_hydro"/>
</dbReference>
<dbReference type="PANTHER" id="PTHR22946:SF9">
    <property type="entry name" value="POLYKETIDE TRANSFERASE AF380"/>
    <property type="match status" value="1"/>
</dbReference>
<keyword evidence="5" id="KW-1185">Reference proteome</keyword>
<dbReference type="OrthoDB" id="2498029at2759"/>
<dbReference type="GO" id="GO:0016788">
    <property type="term" value="F:hydrolase activity, acting on ester bonds"/>
    <property type="evidence" value="ECO:0007669"/>
    <property type="project" value="UniProtKB-ARBA"/>
</dbReference>
<dbReference type="EMBL" id="CAJNOR010002399">
    <property type="protein sequence ID" value="CAF1288693.1"/>
    <property type="molecule type" value="Genomic_DNA"/>
</dbReference>
<evidence type="ECO:0000313" key="5">
    <source>
        <dbReference type="Proteomes" id="UP000663828"/>
    </source>
</evidence>
<dbReference type="InterPro" id="IPR029058">
    <property type="entry name" value="AB_hydrolase_fold"/>
</dbReference>
<evidence type="ECO:0000313" key="3">
    <source>
        <dbReference type="EMBL" id="CAF0815897.1"/>
    </source>
</evidence>
<feature type="domain" description="Dienelactone hydrolase" evidence="2">
    <location>
        <begin position="43"/>
        <end position="189"/>
    </location>
</feature>
<dbReference type="Pfam" id="PF01738">
    <property type="entry name" value="DLH"/>
    <property type="match status" value="1"/>
</dbReference>
<dbReference type="Proteomes" id="UP000663852">
    <property type="component" value="Unassembled WGS sequence"/>
</dbReference>
<sequence length="206" mass="22811">MMNTIERHANIRVYISKNVQQCNYPCGTLIMVAGGGGGYTGPAAIYPDLAKEMQEYPNIISVQMDYRYPSDLEPCVQDLIETIDILVSRYQIERVVLIGWSFGGAVVISAGAQHRLVRAIATVASQTAGTNSVSKLAQKGKACLFIHGKGDQCLPFRCSEQLYRLAGEPKELVLYDGDNHGVTNHRDEVKDKLKQFVLQYLCLPTK</sequence>
<evidence type="ECO:0000256" key="1">
    <source>
        <dbReference type="ARBA" id="ARBA00022801"/>
    </source>
</evidence>
<keyword evidence="1" id="KW-0378">Hydrolase</keyword>
<comment type="caution">
    <text evidence="3">The sequence shown here is derived from an EMBL/GenBank/DDBJ whole genome shotgun (WGS) entry which is preliminary data.</text>
</comment>
<dbReference type="Proteomes" id="UP000663828">
    <property type="component" value="Unassembled WGS sequence"/>
</dbReference>
<dbReference type="SUPFAM" id="SSF53474">
    <property type="entry name" value="alpha/beta-Hydrolases"/>
    <property type="match status" value="1"/>
</dbReference>
<evidence type="ECO:0000313" key="4">
    <source>
        <dbReference type="EMBL" id="CAF1288693.1"/>
    </source>
</evidence>
<evidence type="ECO:0000259" key="2">
    <source>
        <dbReference type="Pfam" id="PF01738"/>
    </source>
</evidence>
<dbReference type="Gene3D" id="3.40.50.1820">
    <property type="entry name" value="alpha/beta hydrolase"/>
    <property type="match status" value="1"/>
</dbReference>